<protein>
    <submittedName>
        <fullName evidence="2">Uncharacterized protein</fullName>
    </submittedName>
</protein>
<reference evidence="2" key="1">
    <citation type="journal article" date="2020" name="Fungal Divers.">
        <title>Resolving the Mortierellaceae phylogeny through synthesis of multi-gene phylogenetics and phylogenomics.</title>
        <authorList>
            <person name="Vandepol N."/>
            <person name="Liber J."/>
            <person name="Desiro A."/>
            <person name="Na H."/>
            <person name="Kennedy M."/>
            <person name="Barry K."/>
            <person name="Grigoriev I.V."/>
            <person name="Miller A.N."/>
            <person name="O'Donnell K."/>
            <person name="Stajich J.E."/>
            <person name="Bonito G."/>
        </authorList>
    </citation>
    <scope>NUCLEOTIDE SEQUENCE</scope>
    <source>
        <strain evidence="2">NRRL 2769</strain>
    </source>
</reference>
<dbReference type="Proteomes" id="UP000703661">
    <property type="component" value="Unassembled WGS sequence"/>
</dbReference>
<organism evidence="2 3">
    <name type="scientific">Entomortierella chlamydospora</name>
    <dbReference type="NCBI Taxonomy" id="101097"/>
    <lineage>
        <taxon>Eukaryota</taxon>
        <taxon>Fungi</taxon>
        <taxon>Fungi incertae sedis</taxon>
        <taxon>Mucoromycota</taxon>
        <taxon>Mortierellomycotina</taxon>
        <taxon>Mortierellomycetes</taxon>
        <taxon>Mortierellales</taxon>
        <taxon>Mortierellaceae</taxon>
        <taxon>Entomortierella</taxon>
    </lineage>
</organism>
<feature type="region of interest" description="Disordered" evidence="1">
    <location>
        <begin position="190"/>
        <end position="212"/>
    </location>
</feature>
<feature type="non-terminal residue" evidence="2">
    <location>
        <position position="261"/>
    </location>
</feature>
<dbReference type="AlphaFoldDB" id="A0A9P6MNP3"/>
<accession>A0A9P6MNP3</accession>
<comment type="caution">
    <text evidence="2">The sequence shown here is derived from an EMBL/GenBank/DDBJ whole genome shotgun (WGS) entry which is preliminary data.</text>
</comment>
<keyword evidence="3" id="KW-1185">Reference proteome</keyword>
<evidence type="ECO:0000313" key="3">
    <source>
        <dbReference type="Proteomes" id="UP000703661"/>
    </source>
</evidence>
<gene>
    <name evidence="2" type="ORF">BGZ80_003231</name>
</gene>
<sequence>MSPTSLSQMTSEFLRSYHGYRGSQWKLSSGTIVDETFCQYIMTMKHESPLHSFIILGEPDLEPFSEDDRLLIKDFLRQSDLDHIKFSLIEWKKMELLQYQLSRHDIITLLNNGLSNLPRLQDTQDRSIDRDEFDAFRACAYFSLYDIYQVYQSKNFKIPQEKNESWYRNILWGFLWKLFGFDQKLTFQPGEKSSNASSHQRNKDRSDPKVTLTQGSKVDGIISCDTTHCELCIIEAGAVDVCPNGTKTLTDRIKLAKTLKD</sequence>
<dbReference type="EMBL" id="JAAAID010001846">
    <property type="protein sequence ID" value="KAG0008627.1"/>
    <property type="molecule type" value="Genomic_DNA"/>
</dbReference>
<evidence type="ECO:0000256" key="1">
    <source>
        <dbReference type="SAM" id="MobiDB-lite"/>
    </source>
</evidence>
<proteinExistence type="predicted"/>
<evidence type="ECO:0000313" key="2">
    <source>
        <dbReference type="EMBL" id="KAG0008627.1"/>
    </source>
</evidence>
<name>A0A9P6MNP3_9FUNG</name>